<dbReference type="Gene3D" id="3.30.110.70">
    <property type="entry name" value="Hypothetical protein apc22750. Chain B"/>
    <property type="match status" value="1"/>
</dbReference>
<dbReference type="AlphaFoldDB" id="A0A0J9GTU2"/>
<dbReference type="PANTHER" id="PTHR34068">
    <property type="entry name" value="UPF0145 PROTEIN YBJQ"/>
    <property type="match status" value="1"/>
</dbReference>
<dbReference type="EMBL" id="LFTY01000002">
    <property type="protein sequence ID" value="KMW56953.1"/>
    <property type="molecule type" value="Genomic_DNA"/>
</dbReference>
<proteinExistence type="inferred from homology"/>
<evidence type="ECO:0000256" key="1">
    <source>
        <dbReference type="ARBA" id="ARBA00010751"/>
    </source>
</evidence>
<dbReference type="SUPFAM" id="SSF117782">
    <property type="entry name" value="YbjQ-like"/>
    <property type="match status" value="1"/>
</dbReference>
<evidence type="ECO:0000313" key="4">
    <source>
        <dbReference type="Proteomes" id="UP000037178"/>
    </source>
</evidence>
<dbReference type="OrthoDB" id="9796448at2"/>
<sequence>MKERLSAGVPQEEPKPKRPTPMTRQERRSKMVMTTEAALDIPITRRLGIVTAEAVVGMNIIKDMMQEVRDLVGGRSKTQQSAMRDIKEELFDRLRDDAARLNADMVVGVDLRFSDFGSRGNAILATAIGTAVQVQKGLTSESRNNPPQ</sequence>
<dbReference type="STRING" id="1675527.AIOL_001911"/>
<evidence type="ECO:0000256" key="2">
    <source>
        <dbReference type="SAM" id="MobiDB-lite"/>
    </source>
</evidence>
<protein>
    <submittedName>
        <fullName evidence="3">Uncharacterized protein</fullName>
    </submittedName>
</protein>
<dbReference type="PATRIC" id="fig|1675527.3.peg.2009"/>
<dbReference type="InterPro" id="IPR002765">
    <property type="entry name" value="UPF0145_YbjQ-like"/>
</dbReference>
<evidence type="ECO:0000313" key="3">
    <source>
        <dbReference type="EMBL" id="KMW56953.1"/>
    </source>
</evidence>
<comment type="similarity">
    <text evidence="1">Belongs to the UPF0145 family.</text>
</comment>
<comment type="caution">
    <text evidence="3">The sequence shown here is derived from an EMBL/GenBank/DDBJ whole genome shotgun (WGS) entry which is preliminary data.</text>
</comment>
<organism evidence="3 4">
    <name type="scientific">Candidatus Rhodobacter oscarellae</name>
    <dbReference type="NCBI Taxonomy" id="1675527"/>
    <lineage>
        <taxon>Bacteria</taxon>
        <taxon>Pseudomonadati</taxon>
        <taxon>Pseudomonadota</taxon>
        <taxon>Alphaproteobacteria</taxon>
        <taxon>Rhodobacterales</taxon>
        <taxon>Rhodobacter group</taxon>
        <taxon>Rhodobacter</taxon>
    </lineage>
</organism>
<dbReference type="RefSeq" id="WP_049642755.1">
    <property type="nucleotide sequence ID" value="NZ_LFTY01000002.1"/>
</dbReference>
<name>A0A0J9GTU2_9RHOB</name>
<gene>
    <name evidence="3" type="ORF">AIOL_001911</name>
</gene>
<feature type="region of interest" description="Disordered" evidence="2">
    <location>
        <begin position="1"/>
        <end position="29"/>
    </location>
</feature>
<keyword evidence="4" id="KW-1185">Reference proteome</keyword>
<dbReference type="InterPro" id="IPR035439">
    <property type="entry name" value="UPF0145_dom_sf"/>
</dbReference>
<dbReference type="PANTHER" id="PTHR34068:SF1">
    <property type="entry name" value="UPF0145 PROTEIN YBJQ"/>
    <property type="match status" value="1"/>
</dbReference>
<accession>A0A0J9GTU2</accession>
<reference evidence="3 4" key="1">
    <citation type="submission" date="2015-06" db="EMBL/GenBank/DDBJ databases">
        <title>Draft genome sequence of an Alphaproteobacteria species associated to the Mediterranean sponge Oscarella lobularis.</title>
        <authorList>
            <person name="Jourda C."/>
            <person name="Santini S."/>
            <person name="Claverie J.-M."/>
        </authorList>
    </citation>
    <scope>NUCLEOTIDE SEQUENCE [LARGE SCALE GENOMIC DNA]</scope>
    <source>
        <strain evidence="3">IGS</strain>
    </source>
</reference>
<dbReference type="Proteomes" id="UP000037178">
    <property type="component" value="Unassembled WGS sequence"/>
</dbReference>
<dbReference type="Pfam" id="PF01906">
    <property type="entry name" value="YbjQ_1"/>
    <property type="match status" value="1"/>
</dbReference>